<dbReference type="RefSeq" id="WP_345312199.1">
    <property type="nucleotide sequence ID" value="NZ_BAABIE010000001.1"/>
</dbReference>
<protein>
    <submittedName>
        <fullName evidence="2">Uncharacterized protein</fullName>
    </submittedName>
</protein>
<dbReference type="EMBL" id="BAABIE010000001">
    <property type="protein sequence ID" value="GAA4739083.1"/>
    <property type="molecule type" value="Genomic_DNA"/>
</dbReference>
<sequence>MSIESQHELPQQSPGGELEPEMPRVELRQAILHVVITVGIAALFVAGSAVTSGAWFKVLILGSAAVIFLGAVVLGVRAFRSQRSGGRWQVYQGGMWALLLIFLLWVFGAIGAAMA</sequence>
<evidence type="ECO:0000256" key="1">
    <source>
        <dbReference type="SAM" id="Phobius"/>
    </source>
</evidence>
<gene>
    <name evidence="2" type="ORF">GCM10023217_03550</name>
</gene>
<evidence type="ECO:0000313" key="2">
    <source>
        <dbReference type="EMBL" id="GAA4739083.1"/>
    </source>
</evidence>
<evidence type="ECO:0000313" key="3">
    <source>
        <dbReference type="Proteomes" id="UP001500822"/>
    </source>
</evidence>
<name>A0ABP8YVC5_9ACTN</name>
<feature type="transmembrane region" description="Helical" evidence="1">
    <location>
        <begin position="96"/>
        <end position="114"/>
    </location>
</feature>
<keyword evidence="3" id="KW-1185">Reference proteome</keyword>
<accession>A0ABP8YVC5</accession>
<comment type="caution">
    <text evidence="2">The sequence shown here is derived from an EMBL/GenBank/DDBJ whole genome shotgun (WGS) entry which is preliminary data.</text>
</comment>
<feature type="transmembrane region" description="Helical" evidence="1">
    <location>
        <begin position="30"/>
        <end position="49"/>
    </location>
</feature>
<organism evidence="2 3">
    <name type="scientific">Gordonia alkaliphila</name>
    <dbReference type="NCBI Taxonomy" id="1053547"/>
    <lineage>
        <taxon>Bacteria</taxon>
        <taxon>Bacillati</taxon>
        <taxon>Actinomycetota</taxon>
        <taxon>Actinomycetes</taxon>
        <taxon>Mycobacteriales</taxon>
        <taxon>Gordoniaceae</taxon>
        <taxon>Gordonia</taxon>
    </lineage>
</organism>
<reference evidence="3" key="1">
    <citation type="journal article" date="2019" name="Int. J. Syst. Evol. Microbiol.">
        <title>The Global Catalogue of Microorganisms (GCM) 10K type strain sequencing project: providing services to taxonomists for standard genome sequencing and annotation.</title>
        <authorList>
            <consortium name="The Broad Institute Genomics Platform"/>
            <consortium name="The Broad Institute Genome Sequencing Center for Infectious Disease"/>
            <person name="Wu L."/>
            <person name="Ma J."/>
        </authorList>
    </citation>
    <scope>NUCLEOTIDE SEQUENCE [LARGE SCALE GENOMIC DNA]</scope>
    <source>
        <strain evidence="3">JCM 18077</strain>
    </source>
</reference>
<proteinExistence type="predicted"/>
<keyword evidence="1" id="KW-1133">Transmembrane helix</keyword>
<keyword evidence="1" id="KW-0812">Transmembrane</keyword>
<dbReference type="Proteomes" id="UP001500822">
    <property type="component" value="Unassembled WGS sequence"/>
</dbReference>
<keyword evidence="1" id="KW-0472">Membrane</keyword>
<feature type="transmembrane region" description="Helical" evidence="1">
    <location>
        <begin position="55"/>
        <end position="76"/>
    </location>
</feature>